<dbReference type="PRINTS" id="PR00344">
    <property type="entry name" value="BCTRLSENSOR"/>
</dbReference>
<dbReference type="Gene3D" id="3.40.50.620">
    <property type="entry name" value="HUPs"/>
    <property type="match status" value="1"/>
</dbReference>
<evidence type="ECO:0000313" key="17">
    <source>
        <dbReference type="Proteomes" id="UP000256253"/>
    </source>
</evidence>
<dbReference type="EC" id="2.7.13.3" evidence="4"/>
<sequence>MTVTRGVLRIYLGAAPGVGKTVAMLGEGRRRLDRGTDVVVGYVDTHGRPHTAAALDGLEVVPCRSIEHRGTAFEEMDTAAIIARRPQVALVDELAHTNVPGSTHDKRWQDVHDLLAAGIDVISTVNIQHLESLNDATLSITGVVQRETVPDAVVRAADQIELVDMSPEALRRRMAHGNVYAAQKVDAALANYFRLGNLSALRELALLWLADRVEENLDRYRSDHSITGTWPTRTRVVVALSGGPEGATLLRRAARLALAGNAGELHAVYVARADGLTDSSGAQIDRLRRLTADLGGTFHTVGGNDAAAAVLDYARAVNAQHVIIGLGRSPRWRSMLRPSTGERIIAGSGEDIDVHVVTHELARSTPPPRPGAALPGRRVAQGAVLAVVMPCLLTLGLQQLGRPSLPVIVQLYLLVTVLIALVGGLWPAIAAGVISSLLINWYFTSPLGTLTIADGENAFALLLFVAVGAVVSAVVHRSARRAAAVTASAHEVRALAELSHSMLSSTDQLALLVDRAAEMFGQTSVAVVCRVGDEHELVAATGEFPADPVAGASRTIERVDDDHHLVLVGPPVPADRQRLLSAYAAHAAAVLNRRRLQRLAESAEGLERDNRARTALLSAVSHDLRTPLAGIKAAVGSLRSTEVTFDPSDEAELLEAIEQSADRLDALIDNLLAMSRLQVGGLVADPRPVDLAEVIESEVRALPEPSRVEWTLGPDARRVVADPGLLDRVLGNVLENALRFQPAAGPVRVSTGRIGDRVLLRVVDQGPGVPAAAMETIFRPFQRYGDTPSGDGVGLGLAVARGFAEAMGATLAAEDTPGGGVTMVVSLQAHDGRPTYE</sequence>
<keyword evidence="17" id="KW-1185">Reference proteome</keyword>
<evidence type="ECO:0000256" key="5">
    <source>
        <dbReference type="ARBA" id="ARBA00022553"/>
    </source>
</evidence>
<evidence type="ECO:0000259" key="15">
    <source>
        <dbReference type="PROSITE" id="PS50109"/>
    </source>
</evidence>
<dbReference type="Gene3D" id="3.40.50.300">
    <property type="entry name" value="P-loop containing nucleotide triphosphate hydrolases"/>
    <property type="match status" value="1"/>
</dbReference>
<dbReference type="Gene3D" id="1.10.287.130">
    <property type="match status" value="1"/>
</dbReference>
<evidence type="ECO:0000256" key="2">
    <source>
        <dbReference type="ARBA" id="ARBA00004141"/>
    </source>
</evidence>
<dbReference type="InterPro" id="IPR025201">
    <property type="entry name" value="KdpD_TM"/>
</dbReference>
<comment type="catalytic activity">
    <reaction evidence="1">
        <text>ATP + protein L-histidine = ADP + protein N-phospho-L-histidine.</text>
        <dbReference type="EC" id="2.7.13.3"/>
    </reaction>
</comment>
<keyword evidence="10" id="KW-0067">ATP-binding</keyword>
<dbReference type="Proteomes" id="UP000256253">
    <property type="component" value="Unassembled WGS sequence"/>
</dbReference>
<protein>
    <recommendedName>
        <fullName evidence="4">histidine kinase</fullName>
        <ecNumber evidence="4">2.7.13.3</ecNumber>
    </recommendedName>
</protein>
<dbReference type="PROSITE" id="PS50109">
    <property type="entry name" value="HIS_KIN"/>
    <property type="match status" value="1"/>
</dbReference>
<dbReference type="Pfam" id="PF00512">
    <property type="entry name" value="HisKA"/>
    <property type="match status" value="1"/>
</dbReference>
<keyword evidence="13 14" id="KW-0472">Membrane</keyword>
<dbReference type="InterPro" id="IPR038318">
    <property type="entry name" value="KdpD_sf"/>
</dbReference>
<evidence type="ECO:0000256" key="14">
    <source>
        <dbReference type="SAM" id="Phobius"/>
    </source>
</evidence>
<dbReference type="InterPro" id="IPR006016">
    <property type="entry name" value="UspA"/>
</dbReference>
<dbReference type="GO" id="GO:0005737">
    <property type="term" value="C:cytoplasm"/>
    <property type="evidence" value="ECO:0007669"/>
    <property type="project" value="UniProtKB-ARBA"/>
</dbReference>
<dbReference type="PANTHER" id="PTHR45569:SF1">
    <property type="entry name" value="SENSOR PROTEIN KDPD"/>
    <property type="match status" value="1"/>
</dbReference>
<dbReference type="Pfam" id="PF02518">
    <property type="entry name" value="HATPase_c"/>
    <property type="match status" value="1"/>
</dbReference>
<dbReference type="GO" id="GO:0000155">
    <property type="term" value="F:phosphorelay sensor kinase activity"/>
    <property type="evidence" value="ECO:0007669"/>
    <property type="project" value="InterPro"/>
</dbReference>
<keyword evidence="5" id="KW-0597">Phosphoprotein</keyword>
<dbReference type="FunFam" id="3.40.50.300:FF:000483">
    <property type="entry name" value="Sensor histidine kinase KdpD"/>
    <property type="match status" value="1"/>
</dbReference>
<feature type="transmembrane region" description="Helical" evidence="14">
    <location>
        <begin position="409"/>
        <end position="438"/>
    </location>
</feature>
<dbReference type="SMART" id="SM00388">
    <property type="entry name" value="HisKA"/>
    <property type="match status" value="1"/>
</dbReference>
<keyword evidence="7 14" id="KW-0812">Transmembrane</keyword>
<name>A0A3D9US33_9MICO</name>
<feature type="domain" description="Histidine kinase" evidence="15">
    <location>
        <begin position="619"/>
        <end position="831"/>
    </location>
</feature>
<dbReference type="InterPro" id="IPR052023">
    <property type="entry name" value="Histidine_kinase_KdpD"/>
</dbReference>
<evidence type="ECO:0000256" key="12">
    <source>
        <dbReference type="ARBA" id="ARBA00023012"/>
    </source>
</evidence>
<gene>
    <name evidence="16" type="ORF">DFJ65_3246</name>
</gene>
<dbReference type="InterPro" id="IPR005467">
    <property type="entry name" value="His_kinase_dom"/>
</dbReference>
<dbReference type="InterPro" id="IPR003661">
    <property type="entry name" value="HisK_dim/P_dom"/>
</dbReference>
<dbReference type="Pfam" id="PF02702">
    <property type="entry name" value="KdpD"/>
    <property type="match status" value="1"/>
</dbReference>
<keyword evidence="6" id="KW-0808">Transferase</keyword>
<evidence type="ECO:0000256" key="11">
    <source>
        <dbReference type="ARBA" id="ARBA00022989"/>
    </source>
</evidence>
<evidence type="ECO:0000256" key="6">
    <source>
        <dbReference type="ARBA" id="ARBA00022679"/>
    </source>
</evidence>
<dbReference type="InterPro" id="IPR036097">
    <property type="entry name" value="HisK_dim/P_sf"/>
</dbReference>
<evidence type="ECO:0000256" key="9">
    <source>
        <dbReference type="ARBA" id="ARBA00022777"/>
    </source>
</evidence>
<keyword evidence="11 14" id="KW-1133">Transmembrane helix</keyword>
<dbReference type="InterPro" id="IPR003852">
    <property type="entry name" value="Sig_transdc_His_kinase_KdpD_N"/>
</dbReference>
<feature type="transmembrane region" description="Helical" evidence="14">
    <location>
        <begin position="379"/>
        <end position="397"/>
    </location>
</feature>
<evidence type="ECO:0000256" key="10">
    <source>
        <dbReference type="ARBA" id="ARBA00022840"/>
    </source>
</evidence>
<dbReference type="InterPro" id="IPR004358">
    <property type="entry name" value="Sig_transdc_His_kin-like_C"/>
</dbReference>
<dbReference type="GO" id="GO:0005524">
    <property type="term" value="F:ATP binding"/>
    <property type="evidence" value="ECO:0007669"/>
    <property type="project" value="UniProtKB-KW"/>
</dbReference>
<dbReference type="CDD" id="cd00075">
    <property type="entry name" value="HATPase"/>
    <property type="match status" value="1"/>
</dbReference>
<dbReference type="AlphaFoldDB" id="A0A3D9US33"/>
<dbReference type="Gene3D" id="1.20.120.620">
    <property type="entry name" value="Backbone structure of the membrane domain of e. Coli histidine kinase receptor kdpd"/>
    <property type="match status" value="1"/>
</dbReference>
<feature type="transmembrane region" description="Helical" evidence="14">
    <location>
        <begin position="458"/>
        <end position="475"/>
    </location>
</feature>
<dbReference type="SUPFAM" id="SSF52402">
    <property type="entry name" value="Adenine nucleotide alpha hydrolases-like"/>
    <property type="match status" value="1"/>
</dbReference>
<dbReference type="PANTHER" id="PTHR45569">
    <property type="entry name" value="SENSOR PROTEIN KDPD"/>
    <property type="match status" value="1"/>
</dbReference>
<dbReference type="EMBL" id="QTUA01000001">
    <property type="protein sequence ID" value="REF32149.1"/>
    <property type="molecule type" value="Genomic_DNA"/>
</dbReference>
<evidence type="ECO:0000256" key="1">
    <source>
        <dbReference type="ARBA" id="ARBA00000085"/>
    </source>
</evidence>
<dbReference type="InterPro" id="IPR014729">
    <property type="entry name" value="Rossmann-like_a/b/a_fold"/>
</dbReference>
<dbReference type="SMART" id="SM00387">
    <property type="entry name" value="HATPase_c"/>
    <property type="match status" value="1"/>
</dbReference>
<evidence type="ECO:0000256" key="7">
    <source>
        <dbReference type="ARBA" id="ARBA00022692"/>
    </source>
</evidence>
<evidence type="ECO:0000256" key="4">
    <source>
        <dbReference type="ARBA" id="ARBA00012438"/>
    </source>
</evidence>
<keyword evidence="12" id="KW-0902">Two-component regulatory system</keyword>
<dbReference type="CDD" id="cd00082">
    <property type="entry name" value="HisKA"/>
    <property type="match status" value="1"/>
</dbReference>
<keyword evidence="8" id="KW-0547">Nucleotide-binding</keyword>
<dbReference type="Gene3D" id="3.30.565.10">
    <property type="entry name" value="Histidine kinase-like ATPase, C-terminal domain"/>
    <property type="match status" value="1"/>
</dbReference>
<evidence type="ECO:0000256" key="3">
    <source>
        <dbReference type="ARBA" id="ARBA00004236"/>
    </source>
</evidence>
<accession>A0A3D9US33</accession>
<evidence type="ECO:0000256" key="8">
    <source>
        <dbReference type="ARBA" id="ARBA00022741"/>
    </source>
</evidence>
<dbReference type="InterPro" id="IPR036890">
    <property type="entry name" value="HATPase_C_sf"/>
</dbReference>
<dbReference type="Pfam" id="PF13493">
    <property type="entry name" value="DUF4118"/>
    <property type="match status" value="1"/>
</dbReference>
<dbReference type="Pfam" id="PF00582">
    <property type="entry name" value="Usp"/>
    <property type="match status" value="1"/>
</dbReference>
<dbReference type="SUPFAM" id="SSF55874">
    <property type="entry name" value="ATPase domain of HSP90 chaperone/DNA topoisomerase II/histidine kinase"/>
    <property type="match status" value="1"/>
</dbReference>
<comment type="caution">
    <text evidence="16">The sequence shown here is derived from an EMBL/GenBank/DDBJ whole genome shotgun (WGS) entry which is preliminary data.</text>
</comment>
<comment type="subcellular location">
    <subcellularLocation>
        <location evidence="3">Cell membrane</location>
    </subcellularLocation>
    <subcellularLocation>
        <location evidence="2">Membrane</location>
        <topology evidence="2">Multi-pass membrane protein</topology>
    </subcellularLocation>
</comment>
<dbReference type="InterPro" id="IPR027417">
    <property type="entry name" value="P-loop_NTPase"/>
</dbReference>
<reference evidence="16 17" key="1">
    <citation type="submission" date="2018-08" db="EMBL/GenBank/DDBJ databases">
        <title>Sequencing the genomes of 1000 actinobacteria strains.</title>
        <authorList>
            <person name="Klenk H.-P."/>
        </authorList>
    </citation>
    <scope>NUCLEOTIDE SEQUENCE [LARGE SCALE GENOMIC DNA]</scope>
    <source>
        <strain evidence="16 17">DSM 22967</strain>
    </source>
</reference>
<dbReference type="GO" id="GO:0005886">
    <property type="term" value="C:plasma membrane"/>
    <property type="evidence" value="ECO:0007669"/>
    <property type="project" value="UniProtKB-SubCell"/>
</dbReference>
<organism evidence="16 17">
    <name type="scientific">Calidifontibacter indicus</name>
    <dbReference type="NCBI Taxonomy" id="419650"/>
    <lineage>
        <taxon>Bacteria</taxon>
        <taxon>Bacillati</taxon>
        <taxon>Actinomycetota</taxon>
        <taxon>Actinomycetes</taxon>
        <taxon>Micrococcales</taxon>
        <taxon>Dermacoccaceae</taxon>
        <taxon>Calidifontibacter</taxon>
    </lineage>
</organism>
<keyword evidence="9 16" id="KW-0418">Kinase</keyword>
<evidence type="ECO:0000256" key="13">
    <source>
        <dbReference type="ARBA" id="ARBA00023136"/>
    </source>
</evidence>
<dbReference type="SUPFAM" id="SSF47384">
    <property type="entry name" value="Homodimeric domain of signal transducing histidine kinase"/>
    <property type="match status" value="1"/>
</dbReference>
<dbReference type="InterPro" id="IPR003594">
    <property type="entry name" value="HATPase_dom"/>
</dbReference>
<evidence type="ECO:0000313" key="16">
    <source>
        <dbReference type="EMBL" id="REF32149.1"/>
    </source>
</evidence>
<proteinExistence type="predicted"/>